<accession>A0A1I5SAP8</accession>
<feature type="signal peptide" evidence="1">
    <location>
        <begin position="1"/>
        <end position="19"/>
    </location>
</feature>
<organism evidence="2 3">
    <name type="scientific">Parafilimonas terrae</name>
    <dbReference type="NCBI Taxonomy" id="1465490"/>
    <lineage>
        <taxon>Bacteria</taxon>
        <taxon>Pseudomonadati</taxon>
        <taxon>Bacteroidota</taxon>
        <taxon>Chitinophagia</taxon>
        <taxon>Chitinophagales</taxon>
        <taxon>Chitinophagaceae</taxon>
        <taxon>Parafilimonas</taxon>
    </lineage>
</organism>
<dbReference type="Proteomes" id="UP000199031">
    <property type="component" value="Unassembled WGS sequence"/>
</dbReference>
<dbReference type="OrthoDB" id="647138at2"/>
<sequence>MKKIIASLLLLGFAYNATAQNALKTPMHFQSILQAGLLAGKTEPSFGVQTINGVRWKQISAGIGAGIDNYVFRTIPVFIDLRADILKSKNSPFVFADAGPQFQWVQDHQKAGSFFNPEYKSGFYFNAGAGYSIYLFKRNTLTLSAAFSLKKVNESLYTYCDFVACPEQKPTINKYTFRRLAVMAGWTIW</sequence>
<evidence type="ECO:0008006" key="4">
    <source>
        <dbReference type="Google" id="ProtNLM"/>
    </source>
</evidence>
<proteinExistence type="predicted"/>
<dbReference type="AlphaFoldDB" id="A0A1I5SAP8"/>
<keyword evidence="3" id="KW-1185">Reference proteome</keyword>
<dbReference type="STRING" id="1465490.SAMN05444277_101675"/>
<keyword evidence="1" id="KW-0732">Signal</keyword>
<gene>
    <name evidence="2" type="ORF">SAMN05444277_101675</name>
</gene>
<feature type="chain" id="PRO_5011493532" description="Outer membrane protein beta-barrel domain-containing protein" evidence="1">
    <location>
        <begin position="20"/>
        <end position="189"/>
    </location>
</feature>
<dbReference type="RefSeq" id="WP_090654453.1">
    <property type="nucleotide sequence ID" value="NZ_FOXQ01000001.1"/>
</dbReference>
<evidence type="ECO:0000313" key="3">
    <source>
        <dbReference type="Proteomes" id="UP000199031"/>
    </source>
</evidence>
<evidence type="ECO:0000313" key="2">
    <source>
        <dbReference type="EMBL" id="SFP67858.1"/>
    </source>
</evidence>
<reference evidence="2 3" key="1">
    <citation type="submission" date="2016-10" db="EMBL/GenBank/DDBJ databases">
        <authorList>
            <person name="de Groot N.N."/>
        </authorList>
    </citation>
    <scope>NUCLEOTIDE SEQUENCE [LARGE SCALE GENOMIC DNA]</scope>
    <source>
        <strain evidence="2 3">DSM 28286</strain>
    </source>
</reference>
<dbReference type="EMBL" id="FOXQ01000001">
    <property type="protein sequence ID" value="SFP67858.1"/>
    <property type="molecule type" value="Genomic_DNA"/>
</dbReference>
<name>A0A1I5SAP8_9BACT</name>
<evidence type="ECO:0000256" key="1">
    <source>
        <dbReference type="SAM" id="SignalP"/>
    </source>
</evidence>
<protein>
    <recommendedName>
        <fullName evidence="4">Outer membrane protein beta-barrel domain-containing protein</fullName>
    </recommendedName>
</protein>